<keyword evidence="3" id="KW-1185">Reference proteome</keyword>
<gene>
    <name evidence="2" type="ORF">SCP_0903500</name>
</gene>
<feature type="region of interest" description="Disordered" evidence="1">
    <location>
        <begin position="1"/>
        <end position="30"/>
    </location>
</feature>
<accession>A0A401GW76</accession>
<evidence type="ECO:0000256" key="1">
    <source>
        <dbReference type="SAM" id="MobiDB-lite"/>
    </source>
</evidence>
<dbReference type="AlphaFoldDB" id="A0A401GW76"/>
<dbReference type="OrthoDB" id="2757250at2759"/>
<name>A0A401GW76_9APHY</name>
<evidence type="ECO:0000313" key="2">
    <source>
        <dbReference type="EMBL" id="GBE86471.1"/>
    </source>
</evidence>
<dbReference type="EMBL" id="BFAD01000009">
    <property type="protein sequence ID" value="GBE86471.1"/>
    <property type="molecule type" value="Genomic_DNA"/>
</dbReference>
<evidence type="ECO:0000313" key="3">
    <source>
        <dbReference type="Proteomes" id="UP000287166"/>
    </source>
</evidence>
<dbReference type="RefSeq" id="XP_027617384.1">
    <property type="nucleotide sequence ID" value="XM_027761583.1"/>
</dbReference>
<dbReference type="InParanoid" id="A0A401GW76"/>
<dbReference type="Proteomes" id="UP000287166">
    <property type="component" value="Unassembled WGS sequence"/>
</dbReference>
<feature type="region of interest" description="Disordered" evidence="1">
    <location>
        <begin position="235"/>
        <end position="254"/>
    </location>
</feature>
<sequence>MAKKQLREESHPPEEGANKKSKEKDGKISWGTNCEPNNLLLQLVMEIEKPKNCKVLIGVRKGEKISGKTKIDVAQRIACQLWPSLTNAQVPVMGLKVKNKVDNLKKTYAKKAACIKVTGGGIGGNDGDAEKEDADDNNEDSAEFLECYITADGSDDLTPEHYKHIWDKIEKEFKVFPYLHALLATQLNVNPAAITTGIRPNGFKTVYYQRPEGDGIPDKLIDPVLLQVEENCTANAATANHDPSPAADDIPPAM</sequence>
<reference evidence="2 3" key="1">
    <citation type="journal article" date="2018" name="Sci. Rep.">
        <title>Genome sequence of the cauliflower mushroom Sparassis crispa (Hanabiratake) and its association with beneficial usage.</title>
        <authorList>
            <person name="Kiyama R."/>
            <person name="Furutani Y."/>
            <person name="Kawaguchi K."/>
            <person name="Nakanishi T."/>
        </authorList>
    </citation>
    <scope>NUCLEOTIDE SEQUENCE [LARGE SCALE GENOMIC DNA]</scope>
</reference>
<feature type="compositionally biased region" description="Basic and acidic residues" evidence="1">
    <location>
        <begin position="1"/>
        <end position="27"/>
    </location>
</feature>
<dbReference type="GeneID" id="38783388"/>
<proteinExistence type="predicted"/>
<comment type="caution">
    <text evidence="2">The sequence shown here is derived from an EMBL/GenBank/DDBJ whole genome shotgun (WGS) entry which is preliminary data.</text>
</comment>
<protein>
    <submittedName>
        <fullName evidence="2">Uncharacterized protein</fullName>
    </submittedName>
</protein>
<organism evidence="2 3">
    <name type="scientific">Sparassis crispa</name>
    <dbReference type="NCBI Taxonomy" id="139825"/>
    <lineage>
        <taxon>Eukaryota</taxon>
        <taxon>Fungi</taxon>
        <taxon>Dikarya</taxon>
        <taxon>Basidiomycota</taxon>
        <taxon>Agaricomycotina</taxon>
        <taxon>Agaricomycetes</taxon>
        <taxon>Polyporales</taxon>
        <taxon>Sparassidaceae</taxon>
        <taxon>Sparassis</taxon>
    </lineage>
</organism>